<name>A0A101LY48_PICGL</name>
<dbReference type="AlphaFoldDB" id="A0A101LY48"/>
<keyword evidence="1" id="KW-0496">Mitochondrion</keyword>
<proteinExistence type="predicted"/>
<accession>A0A101LY48</accession>
<organism evidence="1">
    <name type="scientific">Picea glauca</name>
    <name type="common">White spruce</name>
    <name type="synonym">Pinus glauca</name>
    <dbReference type="NCBI Taxonomy" id="3330"/>
    <lineage>
        <taxon>Eukaryota</taxon>
        <taxon>Viridiplantae</taxon>
        <taxon>Streptophyta</taxon>
        <taxon>Embryophyta</taxon>
        <taxon>Tracheophyta</taxon>
        <taxon>Spermatophyta</taxon>
        <taxon>Pinopsida</taxon>
        <taxon>Pinidae</taxon>
        <taxon>Conifers I</taxon>
        <taxon>Pinales</taxon>
        <taxon>Pinaceae</taxon>
        <taxon>Picea</taxon>
    </lineage>
</organism>
<reference evidence="1" key="1">
    <citation type="journal article" date="2015" name="Genome Biol. Evol.">
        <title>Organellar Genomes of White Spruce (Picea glauca): Assembly and Annotation.</title>
        <authorList>
            <person name="Jackman S.D."/>
            <person name="Warren R.L."/>
            <person name="Gibb E.A."/>
            <person name="Vandervalk B.P."/>
            <person name="Mohamadi H."/>
            <person name="Chu J."/>
            <person name="Raymond A."/>
            <person name="Pleasance S."/>
            <person name="Coope R."/>
            <person name="Wildung M.R."/>
            <person name="Ritland C.E."/>
            <person name="Bousquet J."/>
            <person name="Jones S.J."/>
            <person name="Bohlmann J."/>
            <person name="Birol I."/>
        </authorList>
    </citation>
    <scope>NUCLEOTIDE SEQUENCE [LARGE SCALE GENOMIC DNA]</scope>
    <source>
        <tissue evidence="1">Flushing bud</tissue>
    </source>
</reference>
<gene>
    <name evidence="1" type="ORF">ABT39_MTgene5671</name>
</gene>
<protein>
    <submittedName>
        <fullName evidence="1">Uncharacterized protein</fullName>
    </submittedName>
</protein>
<sequence length="53" mass="5871">MAFVPKRMDNDSVISIERDCPSSCQREWGSMVLPGSTETVLPPAKESGLPSWF</sequence>
<evidence type="ECO:0000313" key="1">
    <source>
        <dbReference type="EMBL" id="KUM47485.1"/>
    </source>
</evidence>
<dbReference type="EMBL" id="LKAM01000007">
    <property type="protein sequence ID" value="KUM47485.1"/>
    <property type="molecule type" value="Genomic_DNA"/>
</dbReference>
<geneLocation type="mitochondrion" evidence="1"/>
<comment type="caution">
    <text evidence="1">The sequence shown here is derived from an EMBL/GenBank/DDBJ whole genome shotgun (WGS) entry which is preliminary data.</text>
</comment>